<protein>
    <submittedName>
        <fullName evidence="1">Uncharacterized protein</fullName>
    </submittedName>
</protein>
<organism evidence="1">
    <name type="scientific">Lepeophtheirus salmonis</name>
    <name type="common">Salmon louse</name>
    <name type="synonym">Caligus salmonis</name>
    <dbReference type="NCBI Taxonomy" id="72036"/>
    <lineage>
        <taxon>Eukaryota</taxon>
        <taxon>Metazoa</taxon>
        <taxon>Ecdysozoa</taxon>
        <taxon>Arthropoda</taxon>
        <taxon>Crustacea</taxon>
        <taxon>Multicrustacea</taxon>
        <taxon>Hexanauplia</taxon>
        <taxon>Copepoda</taxon>
        <taxon>Siphonostomatoida</taxon>
        <taxon>Caligidae</taxon>
        <taxon>Lepeophtheirus</taxon>
    </lineage>
</organism>
<evidence type="ECO:0000313" key="1">
    <source>
        <dbReference type="EMBL" id="CDW24885.1"/>
    </source>
</evidence>
<name>A0A0K2TGA5_LEPSM</name>
<dbReference type="EMBL" id="HACA01007524">
    <property type="protein sequence ID" value="CDW24885.1"/>
    <property type="molecule type" value="Transcribed_RNA"/>
</dbReference>
<accession>A0A0K2TGA5</accession>
<reference evidence="1" key="1">
    <citation type="submission" date="2014-05" db="EMBL/GenBank/DDBJ databases">
        <authorList>
            <person name="Chronopoulou M."/>
        </authorList>
    </citation>
    <scope>NUCLEOTIDE SEQUENCE</scope>
    <source>
        <tissue evidence="1">Whole organism</tissue>
    </source>
</reference>
<sequence>MGIHPSPFFWYITAPKPCADASVFTRCSSFLSYLPNESIFEISL</sequence>
<proteinExistence type="predicted"/>
<dbReference type="AlphaFoldDB" id="A0A0K2TGA5"/>